<dbReference type="InterPro" id="IPR002123">
    <property type="entry name" value="Plipid/glycerol_acylTrfase"/>
</dbReference>
<dbReference type="GO" id="GO:0003841">
    <property type="term" value="F:1-acylglycerol-3-phosphate O-acyltransferase activity"/>
    <property type="evidence" value="ECO:0007669"/>
    <property type="project" value="TreeGrafter"/>
</dbReference>
<dbReference type="Pfam" id="PF01553">
    <property type="entry name" value="Acyltransferase"/>
    <property type="match status" value="1"/>
</dbReference>
<dbReference type="PANTHER" id="PTHR10434">
    <property type="entry name" value="1-ACYL-SN-GLYCEROL-3-PHOSPHATE ACYLTRANSFERASE"/>
    <property type="match status" value="1"/>
</dbReference>
<feature type="transmembrane region" description="Helical" evidence="4">
    <location>
        <begin position="7"/>
        <end position="30"/>
    </location>
</feature>
<evidence type="ECO:0000313" key="7">
    <source>
        <dbReference type="Proteomes" id="UP000240259"/>
    </source>
</evidence>
<keyword evidence="2 6" id="KW-0808">Transferase</keyword>
<feature type="domain" description="Phospholipid/glycerol acyltransferase" evidence="5">
    <location>
        <begin position="72"/>
        <end position="187"/>
    </location>
</feature>
<evidence type="ECO:0000256" key="2">
    <source>
        <dbReference type="ARBA" id="ARBA00022679"/>
    </source>
</evidence>
<keyword evidence="4" id="KW-0812">Transmembrane</keyword>
<name>A0A2T4ISY2_9HYPH</name>
<sequence>MLYIRSLAFNLVFYVNLIVQMILWTPYYFLSPRHRAWFVPKFWSRTSMWLYDKIASTGNDITGLENLPEGSFILAPKHQSFWDAIAFFPFLKDPLYILKRELTWIPFFGWYIMKMRMIPVDRGSRSKALKAVVAATRQEMARNPRQLIIYPEGTRRAPGDEPAYKYGIVELYAQLGVPVVPVAHVAGLYWPRRKFMRYPGTIKARFLPPIPPGLDKEAFMERLIGETEAACDQLLVEASRSPDPPPMPPTAVKRLAELGAAAKKKPDSGFFG</sequence>
<dbReference type="RefSeq" id="WP_107650745.1">
    <property type="nucleotide sequence ID" value="NZ_PZJX01000034.1"/>
</dbReference>
<evidence type="ECO:0000313" key="6">
    <source>
        <dbReference type="EMBL" id="PTE08766.1"/>
    </source>
</evidence>
<dbReference type="PANTHER" id="PTHR10434:SF40">
    <property type="entry name" value="1-ACYL-SN-GLYCEROL-3-PHOSPHATE ACYLTRANSFERASE"/>
    <property type="match status" value="1"/>
</dbReference>
<comment type="pathway">
    <text evidence="1">Lipid metabolism.</text>
</comment>
<proteinExistence type="predicted"/>
<dbReference type="CDD" id="cd07989">
    <property type="entry name" value="LPLAT_AGPAT-like"/>
    <property type="match status" value="1"/>
</dbReference>
<dbReference type="SUPFAM" id="SSF69593">
    <property type="entry name" value="Glycerol-3-phosphate (1)-acyltransferase"/>
    <property type="match status" value="1"/>
</dbReference>
<keyword evidence="4" id="KW-0472">Membrane</keyword>
<dbReference type="Proteomes" id="UP000240259">
    <property type="component" value="Unassembled WGS sequence"/>
</dbReference>
<gene>
    <name evidence="6" type="ORF">C9427_19530</name>
</gene>
<dbReference type="SMART" id="SM00563">
    <property type="entry name" value="PlsC"/>
    <property type="match status" value="1"/>
</dbReference>
<reference evidence="6 7" key="1">
    <citation type="submission" date="2018-03" db="EMBL/GenBank/DDBJ databases">
        <title>Genome sequence of the symbiotic type strain Mesorhizobium helmanticense CSLC115NT isolated from Lotus corniculatus nodules.</title>
        <authorList>
            <person name="Sannazzaro A.I."/>
            <person name="Torres Tejerizo G.A."/>
            <person name="Dip D."/>
            <person name="Caballero M."/>
            <person name="Pistorio M."/>
            <person name="Estrella M.J."/>
        </authorList>
    </citation>
    <scope>NUCLEOTIDE SEQUENCE [LARGE SCALE GENOMIC DNA]</scope>
    <source>
        <strain evidence="6 7">CSLC115N</strain>
    </source>
</reference>
<keyword evidence="3 6" id="KW-0012">Acyltransferase</keyword>
<accession>A0A2T4ISY2</accession>
<keyword evidence="7" id="KW-1185">Reference proteome</keyword>
<comment type="caution">
    <text evidence="6">The sequence shown here is derived from an EMBL/GenBank/DDBJ whole genome shotgun (WGS) entry which is preliminary data.</text>
</comment>
<dbReference type="EMBL" id="PZJX01000034">
    <property type="protein sequence ID" value="PTE08766.1"/>
    <property type="molecule type" value="Genomic_DNA"/>
</dbReference>
<dbReference type="GO" id="GO:0006654">
    <property type="term" value="P:phosphatidic acid biosynthetic process"/>
    <property type="evidence" value="ECO:0007669"/>
    <property type="project" value="TreeGrafter"/>
</dbReference>
<evidence type="ECO:0000256" key="4">
    <source>
        <dbReference type="SAM" id="Phobius"/>
    </source>
</evidence>
<evidence type="ECO:0000256" key="1">
    <source>
        <dbReference type="ARBA" id="ARBA00005189"/>
    </source>
</evidence>
<evidence type="ECO:0000256" key="3">
    <source>
        <dbReference type="ARBA" id="ARBA00023315"/>
    </source>
</evidence>
<keyword evidence="4" id="KW-1133">Transmembrane helix</keyword>
<dbReference type="AlphaFoldDB" id="A0A2T4ISY2"/>
<organism evidence="6 7">
    <name type="scientific">Mesorhizobium helmanticense</name>
    <dbReference type="NCBI Taxonomy" id="1776423"/>
    <lineage>
        <taxon>Bacteria</taxon>
        <taxon>Pseudomonadati</taxon>
        <taxon>Pseudomonadota</taxon>
        <taxon>Alphaproteobacteria</taxon>
        <taxon>Hyphomicrobiales</taxon>
        <taxon>Phyllobacteriaceae</taxon>
        <taxon>Mesorhizobium</taxon>
    </lineage>
</organism>
<protein>
    <submittedName>
        <fullName evidence="6">1-acyl-sn-glycerol-3-phosphate acyltransferase</fullName>
    </submittedName>
</protein>
<dbReference type="OrthoDB" id="5290997at2"/>
<evidence type="ECO:0000259" key="5">
    <source>
        <dbReference type="SMART" id="SM00563"/>
    </source>
</evidence>